<reference evidence="3 4" key="1">
    <citation type="submission" date="2023-08" db="EMBL/GenBank/DDBJ databases">
        <title>Arthrobacter horti sp. nov., isolated from forest soil.</title>
        <authorList>
            <person name="Park M."/>
        </authorList>
    </citation>
    <scope>NUCLEOTIDE SEQUENCE [LARGE SCALE GENOMIC DNA]</scope>
    <source>
        <strain evidence="3 4">YJM1</strain>
    </source>
</reference>
<dbReference type="PROSITE" id="PS51782">
    <property type="entry name" value="LYSM"/>
    <property type="match status" value="1"/>
</dbReference>
<accession>A0ABT9ISA0</accession>
<evidence type="ECO:0000313" key="4">
    <source>
        <dbReference type="Proteomes" id="UP001232725"/>
    </source>
</evidence>
<dbReference type="SUPFAM" id="SSF54106">
    <property type="entry name" value="LysM domain"/>
    <property type="match status" value="1"/>
</dbReference>
<evidence type="ECO:0000259" key="2">
    <source>
        <dbReference type="PROSITE" id="PS51782"/>
    </source>
</evidence>
<proteinExistence type="predicted"/>
<dbReference type="CDD" id="cd00118">
    <property type="entry name" value="LysM"/>
    <property type="match status" value="1"/>
</dbReference>
<evidence type="ECO:0000256" key="1">
    <source>
        <dbReference type="SAM" id="MobiDB-lite"/>
    </source>
</evidence>
<dbReference type="Pfam" id="PF01476">
    <property type="entry name" value="LysM"/>
    <property type="match status" value="1"/>
</dbReference>
<dbReference type="SMART" id="SM00257">
    <property type="entry name" value="LysM"/>
    <property type="match status" value="1"/>
</dbReference>
<keyword evidence="4" id="KW-1185">Reference proteome</keyword>
<dbReference type="EMBL" id="JAVALS010000009">
    <property type="protein sequence ID" value="MDP5227945.1"/>
    <property type="molecule type" value="Genomic_DNA"/>
</dbReference>
<dbReference type="InterPro" id="IPR036779">
    <property type="entry name" value="LysM_dom_sf"/>
</dbReference>
<dbReference type="InterPro" id="IPR018392">
    <property type="entry name" value="LysM"/>
</dbReference>
<comment type="caution">
    <text evidence="3">The sequence shown here is derived from an EMBL/GenBank/DDBJ whole genome shotgun (WGS) entry which is preliminary data.</text>
</comment>
<dbReference type="Proteomes" id="UP001232725">
    <property type="component" value="Unassembled WGS sequence"/>
</dbReference>
<sequence length="120" mass="12088">MDNTVQDIDDDGAPRHAAAPWPAAGGGQEAAGEAVASSDAVDDSPAPGAPSEGPAEAGPGVVVVQRPLPRPASVTVGEGDTLEVIAERWGVDTGELAALNAWMVPNPAYLFPGQVLRLPS</sequence>
<dbReference type="Gene3D" id="3.10.350.10">
    <property type="entry name" value="LysM domain"/>
    <property type="match status" value="1"/>
</dbReference>
<feature type="compositionally biased region" description="Low complexity" evidence="1">
    <location>
        <begin position="44"/>
        <end position="60"/>
    </location>
</feature>
<protein>
    <submittedName>
        <fullName evidence="3">LysM domain-containing protein</fullName>
    </submittedName>
</protein>
<organism evidence="3 4">
    <name type="scientific">Arthrobacter horti</name>
    <dbReference type="NCBI Taxonomy" id="3068273"/>
    <lineage>
        <taxon>Bacteria</taxon>
        <taxon>Bacillati</taxon>
        <taxon>Actinomycetota</taxon>
        <taxon>Actinomycetes</taxon>
        <taxon>Micrococcales</taxon>
        <taxon>Micrococcaceae</taxon>
        <taxon>Arthrobacter</taxon>
    </lineage>
</organism>
<gene>
    <name evidence="3" type="ORF">Q9R02_12335</name>
</gene>
<name>A0ABT9ISA0_9MICC</name>
<feature type="region of interest" description="Disordered" evidence="1">
    <location>
        <begin position="1"/>
        <end position="60"/>
    </location>
</feature>
<dbReference type="RefSeq" id="WP_305996998.1">
    <property type="nucleotide sequence ID" value="NZ_JAVALS010000009.1"/>
</dbReference>
<feature type="domain" description="LysM" evidence="2">
    <location>
        <begin position="72"/>
        <end position="118"/>
    </location>
</feature>
<evidence type="ECO:0000313" key="3">
    <source>
        <dbReference type="EMBL" id="MDP5227945.1"/>
    </source>
</evidence>